<accession>A0A8S5R0Y0</accession>
<reference evidence="1" key="1">
    <citation type="journal article" date="2021" name="Proc. Natl. Acad. Sci. U.S.A.">
        <title>A Catalog of Tens of Thousands of Viruses from Human Metagenomes Reveals Hidden Associations with Chronic Diseases.</title>
        <authorList>
            <person name="Tisza M.J."/>
            <person name="Buck C.B."/>
        </authorList>
    </citation>
    <scope>NUCLEOTIDE SEQUENCE</scope>
    <source>
        <strain evidence="1">CteBs22</strain>
    </source>
</reference>
<proteinExistence type="predicted"/>
<dbReference type="EMBL" id="BK015784">
    <property type="protein sequence ID" value="DAE24826.1"/>
    <property type="molecule type" value="Genomic_DNA"/>
</dbReference>
<protein>
    <submittedName>
        <fullName evidence="1">Uncharacterized protein</fullName>
    </submittedName>
</protein>
<sequence>MSDNNIQNTTPVEVAKPFAISIEGVPLIAVPQST</sequence>
<name>A0A8S5R0Y0_9CAUD</name>
<organism evidence="1">
    <name type="scientific">Myoviridae sp. cteBs22</name>
    <dbReference type="NCBI Taxonomy" id="2826675"/>
    <lineage>
        <taxon>Viruses</taxon>
        <taxon>Duplodnaviria</taxon>
        <taxon>Heunggongvirae</taxon>
        <taxon>Uroviricota</taxon>
        <taxon>Caudoviricetes</taxon>
    </lineage>
</organism>
<evidence type="ECO:0000313" key="1">
    <source>
        <dbReference type="EMBL" id="DAE24826.1"/>
    </source>
</evidence>